<keyword evidence="1" id="KW-0812">Transmembrane</keyword>
<evidence type="ECO:0000256" key="2">
    <source>
        <dbReference type="SAM" id="MobiDB-lite"/>
    </source>
</evidence>
<dbReference type="GeneID" id="28884722"/>
<dbReference type="STRING" id="33203.A0A179GM31"/>
<dbReference type="KEGG" id="plj:28884722"/>
<reference evidence="3 5" key="1">
    <citation type="submission" date="2016-01" db="EMBL/GenBank/DDBJ databases">
        <title>Biosynthesis of antibiotic leucinostatins and their inhibition on Phytophthora in bio-control Purpureocillium lilacinum.</title>
        <authorList>
            <person name="Wang G."/>
            <person name="Liu Z."/>
            <person name="Lin R."/>
            <person name="Li E."/>
            <person name="Mao Z."/>
            <person name="Ling J."/>
            <person name="Yin W."/>
            <person name="Xie B."/>
        </authorList>
    </citation>
    <scope>NUCLEOTIDE SEQUENCE [LARGE SCALE GENOMIC DNA]</scope>
    <source>
        <strain evidence="3">PLBJ-1</strain>
        <strain evidence="4">PLFJ-1</strain>
    </source>
</reference>
<dbReference type="GO" id="GO:0016020">
    <property type="term" value="C:membrane"/>
    <property type="evidence" value="ECO:0007669"/>
    <property type="project" value="UniProtKB-SubCell"/>
</dbReference>
<evidence type="ECO:0000313" key="3">
    <source>
        <dbReference type="EMBL" id="OAQ78832.1"/>
    </source>
</evidence>
<feature type="region of interest" description="Disordered" evidence="2">
    <location>
        <begin position="190"/>
        <end position="210"/>
    </location>
</feature>
<comment type="caution">
    <text evidence="3">The sequence shown here is derived from an EMBL/GenBank/DDBJ whole genome shotgun (WGS) entry which is preliminary data.</text>
</comment>
<dbReference type="PANTHER" id="PTHR12300">
    <property type="entry name" value="HVA22-LIKE PROTEINS"/>
    <property type="match status" value="1"/>
</dbReference>
<sequence>MFDIFAMLLSSVASFLFPIFASYKALKTSDPAQLTPWLMYWVVFSCCLLVESWFNFILFWIPFYGYIRLLFFLYLILPQTQGARVLYEEKIHPFLEDNENSIDEFIASSHRRLKAAGSTYFRQAIEYLKTNILGLPPTEQPPVQETPGPQGYTQSLLARFSVPTTRWGGVNTGSEFYNFLANAVTAAAGAGTGPTTTGASRSGSLIPPNLRGEAEKMNYLAAQRERIKMALSALDREEQELQRGGRGAFPGAFASSANAEDDEPTQRPASGLSKSRSETDFEKVEAESGTEDEGNLRRRQPTSGTWMPWGWGASPDTGTSSARED</sequence>
<evidence type="ECO:0000256" key="1">
    <source>
        <dbReference type="RuleBase" id="RU362006"/>
    </source>
</evidence>
<dbReference type="EMBL" id="LSBH01000005">
    <property type="protein sequence ID" value="OAQ78832.1"/>
    <property type="molecule type" value="Genomic_DNA"/>
</dbReference>
<keyword evidence="1" id="KW-1133">Transmembrane helix</keyword>
<comment type="similarity">
    <text evidence="1">Belongs to the DP1 family.</text>
</comment>
<comment type="caution">
    <text evidence="1">Lacks conserved residue(s) required for the propagation of feature annotation.</text>
</comment>
<dbReference type="InterPro" id="IPR004345">
    <property type="entry name" value="TB2_DP1_HVA22"/>
</dbReference>
<dbReference type="PANTHER" id="PTHR12300:SF177">
    <property type="entry name" value="PROTEIN YOP1"/>
    <property type="match status" value="1"/>
</dbReference>
<evidence type="ECO:0000313" key="5">
    <source>
        <dbReference type="Proteomes" id="UP000078240"/>
    </source>
</evidence>
<organism evidence="3 5">
    <name type="scientific">Purpureocillium lilacinum</name>
    <name type="common">Paecilomyces lilacinus</name>
    <dbReference type="NCBI Taxonomy" id="33203"/>
    <lineage>
        <taxon>Eukaryota</taxon>
        <taxon>Fungi</taxon>
        <taxon>Dikarya</taxon>
        <taxon>Ascomycota</taxon>
        <taxon>Pezizomycotina</taxon>
        <taxon>Sordariomycetes</taxon>
        <taxon>Hypocreomycetidae</taxon>
        <taxon>Hypocreales</taxon>
        <taxon>Ophiocordycipitaceae</taxon>
        <taxon>Purpureocillium</taxon>
    </lineage>
</organism>
<dbReference type="AlphaFoldDB" id="A0A179GM31"/>
<dbReference type="Proteomes" id="UP000078340">
    <property type="component" value="Unassembled WGS sequence"/>
</dbReference>
<dbReference type="OMA" id="WMPWGWG"/>
<name>A0A179GM31_PURLI</name>
<accession>A0A179GM31</accession>
<proteinExistence type="inferred from homology"/>
<comment type="subcellular location">
    <subcellularLocation>
        <location evidence="1">Membrane</location>
        <topology evidence="1">Multi-pass membrane protein</topology>
    </subcellularLocation>
</comment>
<protein>
    <recommendedName>
        <fullName evidence="1">Protein YOP1</fullName>
    </recommendedName>
</protein>
<dbReference type="EMBL" id="LSBI01000002">
    <property type="protein sequence ID" value="OAQ93428.1"/>
    <property type="molecule type" value="Genomic_DNA"/>
</dbReference>
<gene>
    <name evidence="3" type="ORF">VFPBJ_06953</name>
    <name evidence="4" type="ORF">VFPFJ_02590</name>
</gene>
<feature type="compositionally biased region" description="Basic and acidic residues" evidence="2">
    <location>
        <begin position="275"/>
        <end position="286"/>
    </location>
</feature>
<feature type="transmembrane region" description="Helical" evidence="1">
    <location>
        <begin position="37"/>
        <end position="61"/>
    </location>
</feature>
<dbReference type="Pfam" id="PF03134">
    <property type="entry name" value="TB2_DP1_HVA22"/>
    <property type="match status" value="1"/>
</dbReference>
<feature type="compositionally biased region" description="Low complexity" evidence="2">
    <location>
        <begin position="190"/>
        <end position="204"/>
    </location>
</feature>
<keyword evidence="1" id="KW-0472">Membrane</keyword>
<evidence type="ECO:0000313" key="4">
    <source>
        <dbReference type="EMBL" id="OAQ93428.1"/>
    </source>
</evidence>
<feature type="compositionally biased region" description="Polar residues" evidence="2">
    <location>
        <begin position="316"/>
        <end position="325"/>
    </location>
</feature>
<dbReference type="Proteomes" id="UP000078240">
    <property type="component" value="Unassembled WGS sequence"/>
</dbReference>
<feature type="region of interest" description="Disordered" evidence="2">
    <location>
        <begin position="238"/>
        <end position="325"/>
    </location>
</feature>